<dbReference type="Gene3D" id="2.40.50.140">
    <property type="entry name" value="Nucleic acid-binding proteins"/>
    <property type="match status" value="1"/>
</dbReference>
<dbReference type="InterPro" id="IPR012340">
    <property type="entry name" value="NA-bd_OB-fold"/>
</dbReference>
<dbReference type="PROSITE" id="PS50926">
    <property type="entry name" value="TRAM"/>
    <property type="match status" value="1"/>
</dbReference>
<dbReference type="Pfam" id="PF05958">
    <property type="entry name" value="tRNA_U5-meth_tr"/>
    <property type="match status" value="1"/>
</dbReference>
<dbReference type="STRING" id="316067.Geob_2786"/>
<protein>
    <submittedName>
        <fullName evidence="8">RNA methyltransferase, TrmA family</fullName>
    </submittedName>
</protein>
<dbReference type="InterPro" id="IPR002792">
    <property type="entry name" value="TRAM_dom"/>
</dbReference>
<dbReference type="NCBIfam" id="TIGR00479">
    <property type="entry name" value="rumA"/>
    <property type="match status" value="1"/>
</dbReference>
<dbReference type="FunFam" id="3.40.50.150:FF:000009">
    <property type="entry name" value="23S rRNA (Uracil(1939)-C(5))-methyltransferase RlmD"/>
    <property type="match status" value="1"/>
</dbReference>
<dbReference type="InterPro" id="IPR030390">
    <property type="entry name" value="MeTrfase_TrmA_AS"/>
</dbReference>
<dbReference type="KEGG" id="geo:Geob_2786"/>
<dbReference type="GO" id="GO:0051539">
    <property type="term" value="F:4 iron, 4 sulfur cluster binding"/>
    <property type="evidence" value="ECO:0007669"/>
    <property type="project" value="UniProtKB-KW"/>
</dbReference>
<sequence length="437" mass="47907">MRQVEVAIEKLANGGAGFGRCDGKAFFVPFTAPGDVARVRITCEKKSYAEGELIELVSSSALRVKPPCPVFGICGGCNWQHVEYSSQIMEKTLIFADLLWRAARISPETVLPLLRAPEPYGYRSRVQLKVNYQGGKTRLGFYRPKSHQVVDIPGHCAITHKSINDTLESLRLLMEGCPDPGNISQIDIARGDDESISVIVNHAGASVAEVSEYLLQHREISDLIGSMFIRHKNSTTSIFGAEHLSYRISGNTLPGGSEKTLFFSKDAFSQINYQQNMQLIRVVSDFAALTGKEKVLDLYCGNGNFSIPLADKAAHVTGFEGYEPSIADARKNAEWNGVTNISFHCSDSAAAVKKLAAARETFDVVVLDPPRNGAAEVMHHIQALNADRIIYVSCDPATLARDLGILKKNGFQVINIQGVDMFPQTYHLESVTLLTKS</sequence>
<feature type="active site" evidence="6">
    <location>
        <position position="394"/>
    </location>
</feature>
<dbReference type="Pfam" id="PF01938">
    <property type="entry name" value="TRAM"/>
    <property type="match status" value="1"/>
</dbReference>
<evidence type="ECO:0000259" key="7">
    <source>
        <dbReference type="PROSITE" id="PS50926"/>
    </source>
</evidence>
<evidence type="ECO:0000313" key="9">
    <source>
        <dbReference type="Proteomes" id="UP000007721"/>
    </source>
</evidence>
<keyword evidence="2 5" id="KW-0489">Methyltransferase</keyword>
<keyword evidence="1" id="KW-0004">4Fe-4S</keyword>
<dbReference type="SUPFAM" id="SSF50249">
    <property type="entry name" value="Nucleic acid-binding proteins"/>
    <property type="match status" value="1"/>
</dbReference>
<keyword evidence="1" id="KW-0408">Iron</keyword>
<dbReference type="PROSITE" id="PS01230">
    <property type="entry name" value="TRMA_1"/>
    <property type="match status" value="1"/>
</dbReference>
<feature type="binding site" evidence="5">
    <location>
        <position position="368"/>
    </location>
    <ligand>
        <name>S-adenosyl-L-methionine</name>
        <dbReference type="ChEBI" id="CHEBI:59789"/>
    </ligand>
</feature>
<evidence type="ECO:0000256" key="3">
    <source>
        <dbReference type="ARBA" id="ARBA00022679"/>
    </source>
</evidence>
<evidence type="ECO:0000313" key="8">
    <source>
        <dbReference type="EMBL" id="ACM21135.1"/>
    </source>
</evidence>
<keyword evidence="1" id="KW-0411">Iron-sulfur</keyword>
<dbReference type="GO" id="GO:0070475">
    <property type="term" value="P:rRNA base methylation"/>
    <property type="evidence" value="ECO:0007669"/>
    <property type="project" value="TreeGrafter"/>
</dbReference>
<dbReference type="InterPro" id="IPR010280">
    <property type="entry name" value="U5_MeTrfase_fam"/>
</dbReference>
<feature type="binding site" evidence="5">
    <location>
        <position position="299"/>
    </location>
    <ligand>
        <name>S-adenosyl-L-methionine</name>
        <dbReference type="ChEBI" id="CHEBI:59789"/>
    </ligand>
</feature>
<evidence type="ECO:0000256" key="1">
    <source>
        <dbReference type="ARBA" id="ARBA00022485"/>
    </source>
</evidence>
<comment type="similarity">
    <text evidence="5">Belongs to the class I-like SAM-binding methyltransferase superfamily. RNA M5U methyltransferase family.</text>
</comment>
<feature type="domain" description="TRAM" evidence="7">
    <location>
        <begin position="1"/>
        <end position="55"/>
    </location>
</feature>
<dbReference type="Proteomes" id="UP000007721">
    <property type="component" value="Chromosome"/>
</dbReference>
<accession>B9M217</accession>
<reference evidence="8 9" key="1">
    <citation type="submission" date="2009-01" db="EMBL/GenBank/DDBJ databases">
        <title>Complete sequence of Geobacter sp. FRC-32.</title>
        <authorList>
            <consortium name="US DOE Joint Genome Institute"/>
            <person name="Lucas S."/>
            <person name="Copeland A."/>
            <person name="Lapidus A."/>
            <person name="Glavina del Rio T."/>
            <person name="Dalin E."/>
            <person name="Tice H."/>
            <person name="Bruce D."/>
            <person name="Goodwin L."/>
            <person name="Pitluck S."/>
            <person name="Saunders E."/>
            <person name="Brettin T."/>
            <person name="Detter J.C."/>
            <person name="Han C."/>
            <person name="Larimer F."/>
            <person name="Land M."/>
            <person name="Hauser L."/>
            <person name="Kyrpides N."/>
            <person name="Ovchinnikova G."/>
            <person name="Kostka J."/>
            <person name="Richardson P."/>
        </authorList>
    </citation>
    <scope>NUCLEOTIDE SEQUENCE [LARGE SCALE GENOMIC DNA]</scope>
    <source>
        <strain evidence="9">DSM 22248 / JCM 15807 / FRC-32</strain>
    </source>
</reference>
<dbReference type="RefSeq" id="WP_012647863.1">
    <property type="nucleotide sequence ID" value="NC_011979.1"/>
</dbReference>
<dbReference type="eggNOG" id="COG2265">
    <property type="taxonomic scope" value="Bacteria"/>
</dbReference>
<dbReference type="InterPro" id="IPR030391">
    <property type="entry name" value="MeTrfase_TrmA_CS"/>
</dbReference>
<keyword evidence="4 5" id="KW-0949">S-adenosyl-L-methionine</keyword>
<dbReference type="GO" id="GO:0070041">
    <property type="term" value="F:rRNA (uridine-C5-)-methyltransferase activity"/>
    <property type="evidence" value="ECO:0007669"/>
    <property type="project" value="TreeGrafter"/>
</dbReference>
<dbReference type="PROSITE" id="PS01231">
    <property type="entry name" value="TRMA_2"/>
    <property type="match status" value="1"/>
</dbReference>
<feature type="binding site" evidence="5">
    <location>
        <position position="320"/>
    </location>
    <ligand>
        <name>S-adenosyl-L-methionine</name>
        <dbReference type="ChEBI" id="CHEBI:59789"/>
    </ligand>
</feature>
<evidence type="ECO:0000256" key="5">
    <source>
        <dbReference type="PROSITE-ProRule" id="PRU01024"/>
    </source>
</evidence>
<evidence type="ECO:0000256" key="4">
    <source>
        <dbReference type="ARBA" id="ARBA00022691"/>
    </source>
</evidence>
<dbReference type="InterPro" id="IPR029063">
    <property type="entry name" value="SAM-dependent_MTases_sf"/>
</dbReference>
<dbReference type="Gene3D" id="2.40.50.1070">
    <property type="match status" value="1"/>
</dbReference>
<dbReference type="OrthoDB" id="9804590at2"/>
<dbReference type="PANTHER" id="PTHR11061:SF49">
    <property type="entry name" value="23S RRNA (URACIL(1939)-C(5))-METHYLTRANSFERASE RLMD"/>
    <property type="match status" value="1"/>
</dbReference>
<feature type="active site" description="Nucleophile" evidence="5">
    <location>
        <position position="394"/>
    </location>
</feature>
<evidence type="ECO:0000256" key="2">
    <source>
        <dbReference type="ARBA" id="ARBA00022603"/>
    </source>
</evidence>
<dbReference type="CDD" id="cd02440">
    <property type="entry name" value="AdoMet_MTases"/>
    <property type="match status" value="1"/>
</dbReference>
<evidence type="ECO:0000256" key="6">
    <source>
        <dbReference type="PROSITE-ProRule" id="PRU10015"/>
    </source>
</evidence>
<keyword evidence="9" id="KW-1185">Reference proteome</keyword>
<dbReference type="PROSITE" id="PS51687">
    <property type="entry name" value="SAM_MT_RNA_M5U"/>
    <property type="match status" value="1"/>
</dbReference>
<feature type="binding site" evidence="5">
    <location>
        <position position="270"/>
    </location>
    <ligand>
        <name>S-adenosyl-L-methionine</name>
        <dbReference type="ChEBI" id="CHEBI:59789"/>
    </ligand>
</feature>
<keyword evidence="1" id="KW-0479">Metal-binding</keyword>
<dbReference type="PANTHER" id="PTHR11061">
    <property type="entry name" value="RNA M5U METHYLTRANSFERASE"/>
    <property type="match status" value="1"/>
</dbReference>
<gene>
    <name evidence="8" type="ordered locus">Geob_2786</name>
</gene>
<dbReference type="AlphaFoldDB" id="B9M217"/>
<dbReference type="HOGENOM" id="CLU_014689_7_0_7"/>
<name>B9M217_GEODF</name>
<dbReference type="EMBL" id="CP001390">
    <property type="protein sequence ID" value="ACM21135.1"/>
    <property type="molecule type" value="Genomic_DNA"/>
</dbReference>
<keyword evidence="3 5" id="KW-0808">Transferase</keyword>
<dbReference type="Gene3D" id="3.40.50.150">
    <property type="entry name" value="Vaccinia Virus protein VP39"/>
    <property type="match status" value="1"/>
</dbReference>
<dbReference type="SUPFAM" id="SSF53335">
    <property type="entry name" value="S-adenosyl-L-methionine-dependent methyltransferases"/>
    <property type="match status" value="1"/>
</dbReference>
<proteinExistence type="inferred from homology"/>
<organism evidence="8 9">
    <name type="scientific">Geotalea daltonii (strain DSM 22248 / JCM 15807 / FRC-32)</name>
    <name type="common">Geobacter daltonii</name>
    <dbReference type="NCBI Taxonomy" id="316067"/>
    <lineage>
        <taxon>Bacteria</taxon>
        <taxon>Pseudomonadati</taxon>
        <taxon>Thermodesulfobacteriota</taxon>
        <taxon>Desulfuromonadia</taxon>
        <taxon>Geobacterales</taxon>
        <taxon>Geobacteraceae</taxon>
        <taxon>Geotalea</taxon>
    </lineage>
</organism>